<name>A0A3N0YKI1_ANAGA</name>
<protein>
    <submittedName>
        <fullName evidence="1">Uncharacterized protein</fullName>
    </submittedName>
</protein>
<accession>A0A3N0YKI1</accession>
<keyword evidence="2" id="KW-1185">Reference proteome</keyword>
<evidence type="ECO:0000313" key="2">
    <source>
        <dbReference type="Proteomes" id="UP000281406"/>
    </source>
</evidence>
<dbReference type="AlphaFoldDB" id="A0A3N0YKI1"/>
<dbReference type="Proteomes" id="UP000281406">
    <property type="component" value="Unassembled WGS sequence"/>
</dbReference>
<gene>
    <name evidence="1" type="ORF">DPX16_12560</name>
</gene>
<sequence>MKPERWMEDKNARGRGGNADDLELKVLWSAVCVIPPGCYDYDAALGHIQGNRHFRRDYEKRGKQSAMVIFLTLEPDISALHYVLKTDQKSQDEGRRSADEMIMDLHFDRISHEPAAETSQSLAEACRQTAARSLLYVYNL</sequence>
<organism evidence="1 2">
    <name type="scientific">Anabarilius grahami</name>
    <name type="common">Kanglang fish</name>
    <name type="synonym">Barilius grahami</name>
    <dbReference type="NCBI Taxonomy" id="495550"/>
    <lineage>
        <taxon>Eukaryota</taxon>
        <taxon>Metazoa</taxon>
        <taxon>Chordata</taxon>
        <taxon>Craniata</taxon>
        <taxon>Vertebrata</taxon>
        <taxon>Euteleostomi</taxon>
        <taxon>Actinopterygii</taxon>
        <taxon>Neopterygii</taxon>
        <taxon>Teleostei</taxon>
        <taxon>Ostariophysi</taxon>
        <taxon>Cypriniformes</taxon>
        <taxon>Xenocyprididae</taxon>
        <taxon>Xenocypridinae</taxon>
        <taxon>Xenocypridinae incertae sedis</taxon>
        <taxon>Anabarilius</taxon>
    </lineage>
</organism>
<reference evidence="1 2" key="1">
    <citation type="submission" date="2018-10" db="EMBL/GenBank/DDBJ databases">
        <title>Genome assembly for a Yunnan-Guizhou Plateau 3E fish, Anabarilius grahami (Regan), and its evolutionary and genetic applications.</title>
        <authorList>
            <person name="Jiang W."/>
        </authorList>
    </citation>
    <scope>NUCLEOTIDE SEQUENCE [LARGE SCALE GENOMIC DNA]</scope>
    <source>
        <strain evidence="1">AG-KIZ</strain>
        <tissue evidence="1">Muscle</tissue>
    </source>
</reference>
<dbReference type="EMBL" id="RJVU01037189">
    <property type="protein sequence ID" value="ROL46667.1"/>
    <property type="molecule type" value="Genomic_DNA"/>
</dbReference>
<evidence type="ECO:0000313" key="1">
    <source>
        <dbReference type="EMBL" id="ROL46667.1"/>
    </source>
</evidence>
<comment type="caution">
    <text evidence="1">The sequence shown here is derived from an EMBL/GenBank/DDBJ whole genome shotgun (WGS) entry which is preliminary data.</text>
</comment>
<proteinExistence type="predicted"/>